<sequence length="186" mass="21621">MEITLIRHGKSTLKQNQRITCWEFKNWIQKYNEHGVINETSFPHQTLEKITNANVVITSDLKRAIDSATLLNSHIKIIPDPLFREAELPVPARNLRIKLPPNMWSIIMRCLWYRGYSNECEPYSSTKERATRATEILIKNAKQHQSVVLVGHGIMNLMIAKELQRLGWKGNKRSGTKHWRSTTYSL</sequence>
<keyword evidence="2" id="KW-1185">Reference proteome</keyword>
<protein>
    <submittedName>
        <fullName evidence="1">Histidine phosphatase family protein</fullName>
    </submittedName>
</protein>
<dbReference type="AlphaFoldDB" id="A0A2N3LI28"/>
<dbReference type="RefSeq" id="WP_101355151.1">
    <property type="nucleotide sequence ID" value="NZ_PIQO01000012.1"/>
</dbReference>
<gene>
    <name evidence="1" type="ORF">CWO92_15645</name>
</gene>
<dbReference type="Proteomes" id="UP000233440">
    <property type="component" value="Unassembled WGS sequence"/>
</dbReference>
<dbReference type="Pfam" id="PF00300">
    <property type="entry name" value="His_Phos_1"/>
    <property type="match status" value="1"/>
</dbReference>
<dbReference type="Gene3D" id="3.40.50.1240">
    <property type="entry name" value="Phosphoglycerate mutase-like"/>
    <property type="match status" value="1"/>
</dbReference>
<dbReference type="EMBL" id="PIQO01000012">
    <property type="protein sequence ID" value="PKR84234.1"/>
    <property type="molecule type" value="Genomic_DNA"/>
</dbReference>
<reference evidence="1 2" key="1">
    <citation type="submission" date="2017-11" db="EMBL/GenBank/DDBJ databases">
        <title>Bacillus camelliae sp. nov., isolated from pu'er tea.</title>
        <authorList>
            <person name="Niu L."/>
        </authorList>
    </citation>
    <scope>NUCLEOTIDE SEQUENCE [LARGE SCALE GENOMIC DNA]</scope>
    <source>
        <strain evidence="1 2">7578-1</strain>
    </source>
</reference>
<evidence type="ECO:0000313" key="1">
    <source>
        <dbReference type="EMBL" id="PKR84234.1"/>
    </source>
</evidence>
<accession>A0A2N3LI28</accession>
<dbReference type="OrthoDB" id="1680942at2"/>
<evidence type="ECO:0000313" key="2">
    <source>
        <dbReference type="Proteomes" id="UP000233440"/>
    </source>
</evidence>
<name>A0A2N3LI28_9BACI</name>
<dbReference type="SUPFAM" id="SSF53254">
    <property type="entry name" value="Phosphoglycerate mutase-like"/>
    <property type="match status" value="1"/>
</dbReference>
<dbReference type="InterPro" id="IPR029033">
    <property type="entry name" value="His_PPase_superfam"/>
</dbReference>
<proteinExistence type="predicted"/>
<dbReference type="InterPro" id="IPR013078">
    <property type="entry name" value="His_Pase_superF_clade-1"/>
</dbReference>
<comment type="caution">
    <text evidence="1">The sequence shown here is derived from an EMBL/GenBank/DDBJ whole genome shotgun (WGS) entry which is preliminary data.</text>
</comment>
<organism evidence="1 2">
    <name type="scientific">Heyndrickxia camelliae</name>
    <dbReference type="NCBI Taxonomy" id="1707093"/>
    <lineage>
        <taxon>Bacteria</taxon>
        <taxon>Bacillati</taxon>
        <taxon>Bacillota</taxon>
        <taxon>Bacilli</taxon>
        <taxon>Bacillales</taxon>
        <taxon>Bacillaceae</taxon>
        <taxon>Heyndrickxia</taxon>
    </lineage>
</organism>